<name>A0A915AUA5_PARUN</name>
<evidence type="ECO:0000313" key="2">
    <source>
        <dbReference type="WBParaSite" id="PgR013_g105_t02"/>
    </source>
</evidence>
<evidence type="ECO:0000313" key="1">
    <source>
        <dbReference type="Proteomes" id="UP000887569"/>
    </source>
</evidence>
<keyword evidence="1" id="KW-1185">Reference proteome</keyword>
<dbReference type="AlphaFoldDB" id="A0A915AUA5"/>
<organism evidence="1 2">
    <name type="scientific">Parascaris univalens</name>
    <name type="common">Nematode worm</name>
    <dbReference type="NCBI Taxonomy" id="6257"/>
    <lineage>
        <taxon>Eukaryota</taxon>
        <taxon>Metazoa</taxon>
        <taxon>Ecdysozoa</taxon>
        <taxon>Nematoda</taxon>
        <taxon>Chromadorea</taxon>
        <taxon>Rhabditida</taxon>
        <taxon>Spirurina</taxon>
        <taxon>Ascaridomorpha</taxon>
        <taxon>Ascaridoidea</taxon>
        <taxon>Ascarididae</taxon>
        <taxon>Parascaris</taxon>
    </lineage>
</organism>
<protein>
    <submittedName>
        <fullName evidence="2">Interferon regulatory factor 2-binding protein 1 &amp; 2 zinc finger domain-containing protein</fullName>
    </submittedName>
</protein>
<accession>A0A915AUA5</accession>
<dbReference type="Proteomes" id="UP000887569">
    <property type="component" value="Unplaced"/>
</dbReference>
<reference evidence="2" key="1">
    <citation type="submission" date="2022-11" db="UniProtKB">
        <authorList>
            <consortium name="WormBaseParasite"/>
        </authorList>
    </citation>
    <scope>IDENTIFICATION</scope>
</reference>
<proteinExistence type="predicted"/>
<sequence length="30" mass="3387">MSPYLGKFILQGKLAHPFLCITILHTVHAH</sequence>
<dbReference type="WBParaSite" id="PgR013_g105_t02">
    <property type="protein sequence ID" value="PgR013_g105_t02"/>
    <property type="gene ID" value="PgR013_g105"/>
</dbReference>